<feature type="region of interest" description="Disordered" evidence="1">
    <location>
        <begin position="40"/>
        <end position="61"/>
    </location>
</feature>
<evidence type="ECO:0000256" key="1">
    <source>
        <dbReference type="SAM" id="MobiDB-lite"/>
    </source>
</evidence>
<name>A0A4R1R6B8_9FIRM</name>
<proteinExistence type="predicted"/>
<sequence length="367" mass="40797">MIINSSSIGMESERSYSSFMSRKTSALLLVGMVGPLGDSGQSKDIFGTGTKGETQEQTEEEKKKALQEKLREMSSYSRVNRPSYLLNKRDGLSTIRQNCMQYLIKIFFGETKKWDYTKMLSEVSGLRKAASQPVTEVLYYNQEIYYREEENTSFSAEGTVKCADGREIKFSLDVQMSRSFSSYYEENYMQIQSRMCDPLVINLEGNIAELTDQTFFFDIDADGVKDKISKLGKGSGYLALDKNGDGVINDGSELFGAKSGNGFSDLAAYDSDGNGWIDEADEIWNKLCIWVKDENGDKCYKLSEKKVGAICLTNVSTDFSLTAASNAANGMIRRTGLFLYENGGAGSIQHLDVTCHGDDKAHLDVMS</sequence>
<organism evidence="2 3">
    <name type="scientific">Kineothrix alysoides</name>
    <dbReference type="NCBI Taxonomy" id="1469948"/>
    <lineage>
        <taxon>Bacteria</taxon>
        <taxon>Bacillati</taxon>
        <taxon>Bacillota</taxon>
        <taxon>Clostridia</taxon>
        <taxon>Lachnospirales</taxon>
        <taxon>Lachnospiraceae</taxon>
        <taxon>Kineothrix</taxon>
    </lineage>
</organism>
<reference evidence="2 3" key="1">
    <citation type="submission" date="2019-03" db="EMBL/GenBank/DDBJ databases">
        <title>Genomic Encyclopedia of Type Strains, Phase IV (KMG-IV): sequencing the most valuable type-strain genomes for metagenomic binning, comparative biology and taxonomic classification.</title>
        <authorList>
            <person name="Goeker M."/>
        </authorList>
    </citation>
    <scope>NUCLEOTIDE SEQUENCE [LARGE SCALE GENOMIC DNA]</scope>
    <source>
        <strain evidence="2 3">DSM 100556</strain>
    </source>
</reference>
<dbReference type="STRING" id="1469948.GCA_000732725_02569"/>
<comment type="caution">
    <text evidence="2">The sequence shown here is derived from an EMBL/GenBank/DDBJ whole genome shotgun (WGS) entry which is preliminary data.</text>
</comment>
<evidence type="ECO:0000313" key="2">
    <source>
        <dbReference type="EMBL" id="TCL61103.1"/>
    </source>
</evidence>
<protein>
    <recommendedName>
        <fullName evidence="4">VCBS repeat-containing protein</fullName>
    </recommendedName>
</protein>
<dbReference type="AlphaFoldDB" id="A0A4R1R6B8"/>
<dbReference type="PANTHER" id="PTHR39431">
    <property type="entry name" value="FRPA/C-RELATED PROTEIN"/>
    <property type="match status" value="1"/>
</dbReference>
<gene>
    <name evidence="2" type="ORF">EDD76_101200</name>
</gene>
<evidence type="ECO:0008006" key="4">
    <source>
        <dbReference type="Google" id="ProtNLM"/>
    </source>
</evidence>
<dbReference type="PANTHER" id="PTHR39431:SF1">
    <property type="entry name" value="FRPA_C-RELATED PROTEIN"/>
    <property type="match status" value="1"/>
</dbReference>
<evidence type="ECO:0000313" key="3">
    <source>
        <dbReference type="Proteomes" id="UP000295718"/>
    </source>
</evidence>
<accession>A0A4R1R6B8</accession>
<keyword evidence="3" id="KW-1185">Reference proteome</keyword>
<dbReference type="Proteomes" id="UP000295718">
    <property type="component" value="Unassembled WGS sequence"/>
</dbReference>
<dbReference type="EMBL" id="SLUO01000001">
    <property type="protein sequence ID" value="TCL61103.1"/>
    <property type="molecule type" value="Genomic_DNA"/>
</dbReference>